<keyword evidence="1 3" id="KW-0378">Hydrolase</keyword>
<dbReference type="InterPro" id="IPR016035">
    <property type="entry name" value="Acyl_Trfase/lysoPLipase"/>
</dbReference>
<comment type="caution">
    <text evidence="6">The sequence shown here is derived from an EMBL/GenBank/DDBJ whole genome shotgun (WGS) entry which is preliminary data.</text>
</comment>
<dbReference type="PANTHER" id="PTHR10728:SF40">
    <property type="entry name" value="PATATIN FAMILY PROTEIN"/>
    <property type="match status" value="1"/>
</dbReference>
<dbReference type="Pfam" id="PF01735">
    <property type="entry name" value="PLA2_B"/>
    <property type="match status" value="2"/>
</dbReference>
<dbReference type="PANTHER" id="PTHR10728">
    <property type="entry name" value="CYTOSOLIC PHOSPHOLIPASE A2"/>
    <property type="match status" value="1"/>
</dbReference>
<evidence type="ECO:0000313" key="7">
    <source>
        <dbReference type="Proteomes" id="UP001159405"/>
    </source>
</evidence>
<evidence type="ECO:0000313" key="6">
    <source>
        <dbReference type="EMBL" id="CAH3157325.1"/>
    </source>
</evidence>
<evidence type="ECO:0000256" key="3">
    <source>
        <dbReference type="PROSITE-ProRule" id="PRU00555"/>
    </source>
</evidence>
<accession>A0ABN8Q889</accession>
<dbReference type="EMBL" id="CALNXK010000107">
    <property type="protein sequence ID" value="CAH3157325.1"/>
    <property type="molecule type" value="Genomic_DNA"/>
</dbReference>
<evidence type="ECO:0000256" key="1">
    <source>
        <dbReference type="ARBA" id="ARBA00022801"/>
    </source>
</evidence>
<organism evidence="6 7">
    <name type="scientific">Porites lobata</name>
    <dbReference type="NCBI Taxonomy" id="104759"/>
    <lineage>
        <taxon>Eukaryota</taxon>
        <taxon>Metazoa</taxon>
        <taxon>Cnidaria</taxon>
        <taxon>Anthozoa</taxon>
        <taxon>Hexacorallia</taxon>
        <taxon>Scleractinia</taxon>
        <taxon>Fungiina</taxon>
        <taxon>Poritidae</taxon>
        <taxon>Porites</taxon>
    </lineage>
</organism>
<keyword evidence="2 3" id="KW-0443">Lipid metabolism</keyword>
<dbReference type="PROSITE" id="PS51210">
    <property type="entry name" value="PLA2C"/>
    <property type="match status" value="1"/>
</dbReference>
<feature type="compositionally biased region" description="Acidic residues" evidence="4">
    <location>
        <begin position="345"/>
        <end position="360"/>
    </location>
</feature>
<protein>
    <recommendedName>
        <fullName evidence="5">PLA2c domain-containing protein</fullName>
    </recommendedName>
</protein>
<reference evidence="6 7" key="1">
    <citation type="submission" date="2022-05" db="EMBL/GenBank/DDBJ databases">
        <authorList>
            <consortium name="Genoscope - CEA"/>
            <person name="William W."/>
        </authorList>
    </citation>
    <scope>NUCLEOTIDE SEQUENCE [LARGE SCALE GENOMIC DNA]</scope>
</reference>
<feature type="compositionally biased region" description="Basic and acidic residues" evidence="4">
    <location>
        <begin position="361"/>
        <end position="370"/>
    </location>
</feature>
<evidence type="ECO:0000256" key="4">
    <source>
        <dbReference type="SAM" id="MobiDB-lite"/>
    </source>
</evidence>
<dbReference type="SUPFAM" id="SSF52151">
    <property type="entry name" value="FabD/lysophospholipase-like"/>
    <property type="match status" value="1"/>
</dbReference>
<feature type="region of interest" description="Disordered" evidence="4">
    <location>
        <begin position="340"/>
        <end position="380"/>
    </location>
</feature>
<evidence type="ECO:0000259" key="5">
    <source>
        <dbReference type="PROSITE" id="PS51210"/>
    </source>
</evidence>
<proteinExistence type="predicted"/>
<gene>
    <name evidence="6" type="ORF">PLOB_00002174</name>
</gene>
<sequence length="626" mass="71695">MESDAVGYDDLVASQTFALGELELNKPLLKTFKFNKESEVDVEMKVAVITAPTDMRYSVELCEEEKKFLQKREKFVFEAMKKLLGKDGPKTIDEVPKIAVVGSGGGFRAMVSLSGVFCALKDMGLLDCVMYTAGLSGSTWYLSTLYSHPEWPNVHPRKVRDELRENVKDNWMWLLLTPSWMYKHVNIILQKKSKGQPVSFTDFFGYLVGDTILKDRKEIPTLSQQQQIVKDGTVPFPLYTCLHVKKDVSAQKFCEWVEFNPYEIGMVKYGTFMKTEHFGSKFFCGKLLNHYEEPSLHYMQGIWGSAFTILLQRVLHEGEAPQKTIKNMKNTGDLRDELHGVINSDEVDPDDEDESDEEHDLDVTDAKSEEEPMEQESEDHSFLKSMMESFVEKVSFLKSRAGRAGLVHNFLRGLQIMTAPIPSEPKEVTETAAQLAVKAKRLFLVDSGLMMNSPYPLLLRPQREVDIYLSFDFSAREREDMTPFQELLLAEEWAKKNNIKFPPINANEQYNLYGLKEFYVFSDPSDPTCPVVIHFALANNKFKEQIRPGVPRKTAEEKDLGDFLIFEDPESWYSTFNFHYPPKPFDRLADLNEFNTLLGEQTIRDVIAECVRKRQKGKAMNGANGH</sequence>
<name>A0ABN8Q889_9CNID</name>
<dbReference type="Gene3D" id="3.40.1090.10">
    <property type="entry name" value="Cytosolic phospholipase A2 catalytic domain"/>
    <property type="match status" value="1"/>
</dbReference>
<dbReference type="InterPro" id="IPR002642">
    <property type="entry name" value="LysoPLipase_cat_dom"/>
</dbReference>
<keyword evidence="3" id="KW-0442">Lipid degradation</keyword>
<feature type="domain" description="PLA2c" evidence="5">
    <location>
        <begin position="47"/>
        <end position="626"/>
    </location>
</feature>
<keyword evidence="7" id="KW-1185">Reference proteome</keyword>
<dbReference type="Proteomes" id="UP001159405">
    <property type="component" value="Unassembled WGS sequence"/>
</dbReference>
<dbReference type="SMART" id="SM00022">
    <property type="entry name" value="PLAc"/>
    <property type="match status" value="1"/>
</dbReference>
<evidence type="ECO:0000256" key="2">
    <source>
        <dbReference type="ARBA" id="ARBA00023098"/>
    </source>
</evidence>